<sequence>MEADRTIRRGGRVRLIAAVSKTVGVRNVRGFESHPLRHHKPKGSEMLVHGKGSAVLAAFRLERRMIVMAWTTGS</sequence>
<dbReference type="HOGENOM" id="CLU_2683353_0_0_0"/>
<organism evidence="1 2">
    <name type="scientific">Leptospirillum ferrooxidans (strain C2-3)</name>
    <dbReference type="NCBI Taxonomy" id="1162668"/>
    <lineage>
        <taxon>Bacteria</taxon>
        <taxon>Pseudomonadati</taxon>
        <taxon>Nitrospirota</taxon>
        <taxon>Nitrospiria</taxon>
        <taxon>Nitrospirales</taxon>
        <taxon>Nitrospiraceae</taxon>
        <taxon>Leptospirillum</taxon>
    </lineage>
</organism>
<proteinExistence type="predicted"/>
<evidence type="ECO:0000313" key="1">
    <source>
        <dbReference type="EMBL" id="BAM06243.1"/>
    </source>
</evidence>
<dbReference type="EMBL" id="AP012342">
    <property type="protein sequence ID" value="BAM06243.1"/>
    <property type="molecule type" value="Genomic_DNA"/>
</dbReference>
<name>I0ILU4_LEPFC</name>
<accession>I0ILU4</accession>
<evidence type="ECO:0000313" key="2">
    <source>
        <dbReference type="Proteomes" id="UP000007382"/>
    </source>
</evidence>
<protein>
    <submittedName>
        <fullName evidence="1">Uncharacterized protein</fullName>
    </submittedName>
</protein>
<dbReference type="Proteomes" id="UP000007382">
    <property type="component" value="Chromosome"/>
</dbReference>
<dbReference type="AlphaFoldDB" id="I0ILU4"/>
<gene>
    <name evidence="1" type="ordered locus">LFE_0526</name>
</gene>
<dbReference type="STRING" id="1162668.LFE_0526"/>
<reference evidence="1 2" key="1">
    <citation type="journal article" date="2012" name="J. Bacteriol.">
        <title>Complete Genome Sequence of Leptospirillum ferrooxidans Strain C2-3, Isolated from a Fresh Volcanic Ash Deposit on the Island of Miyake, Japan.</title>
        <authorList>
            <person name="Fujimura R."/>
            <person name="Sato Y."/>
            <person name="Nishizawa T."/>
            <person name="Oshima K."/>
            <person name="Kim S.-W."/>
            <person name="Hattori M."/>
            <person name="Kamijo T."/>
            <person name="Ohta H."/>
        </authorList>
    </citation>
    <scope>NUCLEOTIDE SEQUENCE [LARGE SCALE GENOMIC DNA]</scope>
    <source>
        <strain evidence="1 2">C2-3</strain>
    </source>
</reference>
<reference evidence="2" key="2">
    <citation type="submission" date="2012-03" db="EMBL/GenBank/DDBJ databases">
        <title>The complete genome sequence of the pioneer microbe on fresh volcanic deposit, Leptospirillum ferrooxidans strain C2-3.</title>
        <authorList>
            <person name="Fujimura R."/>
            <person name="Sato Y."/>
            <person name="Nishizawa T."/>
            <person name="Nanba K."/>
            <person name="Oshima K."/>
            <person name="Hattori M."/>
            <person name="Kamijo T."/>
            <person name="Ohta H."/>
        </authorList>
    </citation>
    <scope>NUCLEOTIDE SEQUENCE [LARGE SCALE GENOMIC DNA]</scope>
    <source>
        <strain evidence="2">C2-3</strain>
    </source>
</reference>
<keyword evidence="2" id="KW-1185">Reference proteome</keyword>
<dbReference type="KEGG" id="lfc:LFE_0526"/>